<dbReference type="Proteomes" id="UP001057375">
    <property type="component" value="Unassembled WGS sequence"/>
</dbReference>
<name>A0ABQ5K3U8_9EUKA</name>
<feature type="transmembrane region" description="Helical" evidence="5">
    <location>
        <begin position="167"/>
        <end position="186"/>
    </location>
</feature>
<dbReference type="InterPro" id="IPR013057">
    <property type="entry name" value="AA_transpt_TM"/>
</dbReference>
<feature type="transmembrane region" description="Helical" evidence="5">
    <location>
        <begin position="82"/>
        <end position="104"/>
    </location>
</feature>
<evidence type="ECO:0000256" key="4">
    <source>
        <dbReference type="ARBA" id="ARBA00023136"/>
    </source>
</evidence>
<feature type="transmembrane region" description="Helical" evidence="5">
    <location>
        <begin position="125"/>
        <end position="147"/>
    </location>
</feature>
<comment type="subcellular location">
    <subcellularLocation>
        <location evidence="1">Membrane</location>
        <topology evidence="1">Multi-pass membrane protein</topology>
    </subcellularLocation>
</comment>
<dbReference type="Pfam" id="PF01490">
    <property type="entry name" value="Aa_trans"/>
    <property type="match status" value="1"/>
</dbReference>
<comment type="caution">
    <text evidence="7">The sequence shown here is derived from an EMBL/GenBank/DDBJ whole genome shotgun (WGS) entry which is preliminary data.</text>
</comment>
<keyword evidence="3 5" id="KW-1133">Transmembrane helix</keyword>
<accession>A0ABQ5K3U8</accession>
<dbReference type="PANTHER" id="PTHR22950:SF652">
    <property type="entry name" value="TRANSMEMBRANE AMINO ACID TRANSPORTER FAMILY PROTEIN"/>
    <property type="match status" value="1"/>
</dbReference>
<evidence type="ECO:0000259" key="6">
    <source>
        <dbReference type="Pfam" id="PF01490"/>
    </source>
</evidence>
<keyword evidence="8" id="KW-1185">Reference proteome</keyword>
<protein>
    <recommendedName>
        <fullName evidence="6">Amino acid transporter transmembrane domain-containing protein</fullName>
    </recommendedName>
</protein>
<keyword evidence="4 5" id="KW-0472">Membrane</keyword>
<proteinExistence type="predicted"/>
<sequence>MKIGAIQDFANVTTISTLEGSESFIDDDDIIPENLDTDGMDDKITHPGQSKIGTIFNIINSITGAGILALPSSIASAGIVNGVIGLVLGMGYSLLCYNMLSLVASRAKKYTFKELAVEVFGPSIAWIHDILLFLFVFSILCAYVLFVGDFLGTQFTNFISDESSLSFLHNPIIVRTVVLFLVMFSLSCRQAFRKKAC</sequence>
<keyword evidence="2 5" id="KW-0812">Transmembrane</keyword>
<feature type="domain" description="Amino acid transporter transmembrane" evidence="6">
    <location>
        <begin position="53"/>
        <end position="185"/>
    </location>
</feature>
<gene>
    <name evidence="7" type="ORF">ADUPG1_013697</name>
</gene>
<evidence type="ECO:0000256" key="1">
    <source>
        <dbReference type="ARBA" id="ARBA00004141"/>
    </source>
</evidence>
<dbReference type="EMBL" id="BQXS01012724">
    <property type="protein sequence ID" value="GKT27236.1"/>
    <property type="molecule type" value="Genomic_DNA"/>
</dbReference>
<evidence type="ECO:0000256" key="5">
    <source>
        <dbReference type="SAM" id="Phobius"/>
    </source>
</evidence>
<evidence type="ECO:0000313" key="8">
    <source>
        <dbReference type="Proteomes" id="UP001057375"/>
    </source>
</evidence>
<reference evidence="7" key="1">
    <citation type="submission" date="2022-03" db="EMBL/GenBank/DDBJ databases">
        <title>Draft genome sequence of Aduncisulcus paluster, a free-living microaerophilic Fornicata.</title>
        <authorList>
            <person name="Yuyama I."/>
            <person name="Kume K."/>
            <person name="Tamura T."/>
            <person name="Inagaki Y."/>
            <person name="Hashimoto T."/>
        </authorList>
    </citation>
    <scope>NUCLEOTIDE SEQUENCE</scope>
    <source>
        <strain evidence="7">NY0171</strain>
    </source>
</reference>
<feature type="transmembrane region" description="Helical" evidence="5">
    <location>
        <begin position="52"/>
        <end position="70"/>
    </location>
</feature>
<evidence type="ECO:0000313" key="7">
    <source>
        <dbReference type="EMBL" id="GKT27236.1"/>
    </source>
</evidence>
<dbReference type="PANTHER" id="PTHR22950">
    <property type="entry name" value="AMINO ACID TRANSPORTER"/>
    <property type="match status" value="1"/>
</dbReference>
<organism evidence="7 8">
    <name type="scientific">Aduncisulcus paluster</name>
    <dbReference type="NCBI Taxonomy" id="2918883"/>
    <lineage>
        <taxon>Eukaryota</taxon>
        <taxon>Metamonada</taxon>
        <taxon>Carpediemonas-like organisms</taxon>
        <taxon>Aduncisulcus</taxon>
    </lineage>
</organism>
<evidence type="ECO:0000256" key="3">
    <source>
        <dbReference type="ARBA" id="ARBA00022989"/>
    </source>
</evidence>
<evidence type="ECO:0000256" key="2">
    <source>
        <dbReference type="ARBA" id="ARBA00022692"/>
    </source>
</evidence>